<dbReference type="InterPro" id="IPR001128">
    <property type="entry name" value="Cyt_P450"/>
</dbReference>
<keyword evidence="3 6" id="KW-0479">Metal-binding</keyword>
<dbReference type="GO" id="GO:0016705">
    <property type="term" value="F:oxidoreductase activity, acting on paired donors, with incorporation or reduction of molecular oxygen"/>
    <property type="evidence" value="ECO:0007669"/>
    <property type="project" value="InterPro"/>
</dbReference>
<sequence length="488" mass="54892">MPEQLRHIPTIGSSGILSSYFGAFKFFRHGREMIQEGYTKYYGTAFKVPTISRWVVVVSGPQMLDDIRRATDDQLSFREAVAELFQTDYMIGRQIRRDPYHVNVVRSALTRNLAIRFPDIKDEIARHVDTPILSALDLILSTGWTTVPAHKTVVKIVCRISNRLFVGLPLCKNPDYRALNEQFTIDVAKGALLINMFPTSLKPVVGQLLTKVPSNIKRAISLAGPLIQSQLDREKLHGNDWVDKPNNLISWLLEEAQGQQRTIQDLAIRLLTVNFASIHTTSMALTHLLFDLATHPECVGPMREEVEAIVEAEGWTKASMGKMRKVDSFVKESQRLAIGACNKNTDHDLAVIMNRKAMKDFTFSNGITVPAGTHLAVATYSTHMDEKNYANPHDFQAFRFADMRDKAGGGMKHQMVSLGPDYVTFGTGRHACPGRFFAVNELKALVAHILLNYDVELPQNGPRPENVWFQTNCSPNRNADVMFRKRVA</sequence>
<evidence type="ECO:0000256" key="7">
    <source>
        <dbReference type="RuleBase" id="RU000461"/>
    </source>
</evidence>
<evidence type="ECO:0008006" key="10">
    <source>
        <dbReference type="Google" id="ProtNLM"/>
    </source>
</evidence>
<evidence type="ECO:0000256" key="3">
    <source>
        <dbReference type="ARBA" id="ARBA00022723"/>
    </source>
</evidence>
<keyword evidence="9" id="KW-1185">Reference proteome</keyword>
<keyword evidence="5 6" id="KW-0408">Iron</keyword>
<dbReference type="OrthoDB" id="1844152at2759"/>
<reference evidence="9" key="1">
    <citation type="journal article" date="2014" name="Proc. Natl. Acad. Sci. U.S.A.">
        <title>Extensive sampling of basidiomycete genomes demonstrates inadequacy of the white-rot/brown-rot paradigm for wood decay fungi.</title>
        <authorList>
            <person name="Riley R."/>
            <person name="Salamov A.A."/>
            <person name="Brown D.W."/>
            <person name="Nagy L.G."/>
            <person name="Floudas D."/>
            <person name="Held B.W."/>
            <person name="Levasseur A."/>
            <person name="Lombard V."/>
            <person name="Morin E."/>
            <person name="Otillar R."/>
            <person name="Lindquist E.A."/>
            <person name="Sun H."/>
            <person name="LaButti K.M."/>
            <person name="Schmutz J."/>
            <person name="Jabbour D."/>
            <person name="Luo H."/>
            <person name="Baker S.E."/>
            <person name="Pisabarro A.G."/>
            <person name="Walton J.D."/>
            <person name="Blanchette R.A."/>
            <person name="Henrissat B."/>
            <person name="Martin F."/>
            <person name="Cullen D."/>
            <person name="Hibbett D.S."/>
            <person name="Grigoriev I.V."/>
        </authorList>
    </citation>
    <scope>NUCLEOTIDE SEQUENCE [LARGE SCALE GENOMIC DNA]</scope>
    <source>
        <strain evidence="9">CBS 339.88</strain>
    </source>
</reference>
<dbReference type="InterPro" id="IPR002401">
    <property type="entry name" value="Cyt_P450_E_grp-I"/>
</dbReference>
<dbReference type="Gene3D" id="1.10.630.10">
    <property type="entry name" value="Cytochrome P450"/>
    <property type="match status" value="1"/>
</dbReference>
<dbReference type="GO" id="GO:0020037">
    <property type="term" value="F:heme binding"/>
    <property type="evidence" value="ECO:0007669"/>
    <property type="project" value="InterPro"/>
</dbReference>
<dbReference type="GO" id="GO:0005506">
    <property type="term" value="F:iron ion binding"/>
    <property type="evidence" value="ECO:0007669"/>
    <property type="project" value="InterPro"/>
</dbReference>
<evidence type="ECO:0000256" key="5">
    <source>
        <dbReference type="ARBA" id="ARBA00023004"/>
    </source>
</evidence>
<dbReference type="InterPro" id="IPR017972">
    <property type="entry name" value="Cyt_P450_CS"/>
</dbReference>
<evidence type="ECO:0000256" key="1">
    <source>
        <dbReference type="ARBA" id="ARBA00001971"/>
    </source>
</evidence>
<accession>A0A067SNS8</accession>
<protein>
    <recommendedName>
        <fullName evidence="10">Cytochrome P450</fullName>
    </recommendedName>
</protein>
<dbReference type="PANTHER" id="PTHR46206">
    <property type="entry name" value="CYTOCHROME P450"/>
    <property type="match status" value="1"/>
</dbReference>
<dbReference type="Proteomes" id="UP000027222">
    <property type="component" value="Unassembled WGS sequence"/>
</dbReference>
<dbReference type="Pfam" id="PF00067">
    <property type="entry name" value="p450"/>
    <property type="match status" value="1"/>
</dbReference>
<comment type="cofactor">
    <cofactor evidence="1 6">
        <name>heme</name>
        <dbReference type="ChEBI" id="CHEBI:30413"/>
    </cofactor>
</comment>
<keyword evidence="6 7" id="KW-0349">Heme</keyword>
<dbReference type="PRINTS" id="PR00463">
    <property type="entry name" value="EP450I"/>
</dbReference>
<evidence type="ECO:0000256" key="4">
    <source>
        <dbReference type="ARBA" id="ARBA00023002"/>
    </source>
</evidence>
<dbReference type="GO" id="GO:0004497">
    <property type="term" value="F:monooxygenase activity"/>
    <property type="evidence" value="ECO:0007669"/>
    <property type="project" value="UniProtKB-KW"/>
</dbReference>
<feature type="binding site" description="axial binding residue" evidence="6">
    <location>
        <position position="432"/>
    </location>
    <ligand>
        <name>heme</name>
        <dbReference type="ChEBI" id="CHEBI:30413"/>
    </ligand>
    <ligandPart>
        <name>Fe</name>
        <dbReference type="ChEBI" id="CHEBI:18248"/>
    </ligandPart>
</feature>
<dbReference type="AlphaFoldDB" id="A0A067SNS8"/>
<name>A0A067SNS8_GALM3</name>
<dbReference type="PROSITE" id="PS00086">
    <property type="entry name" value="CYTOCHROME_P450"/>
    <property type="match status" value="1"/>
</dbReference>
<proteinExistence type="inferred from homology"/>
<gene>
    <name evidence="8" type="ORF">GALMADRAFT_78764</name>
</gene>
<keyword evidence="4 7" id="KW-0560">Oxidoreductase</keyword>
<dbReference type="InterPro" id="IPR036396">
    <property type="entry name" value="Cyt_P450_sf"/>
</dbReference>
<evidence type="ECO:0000313" key="9">
    <source>
        <dbReference type="Proteomes" id="UP000027222"/>
    </source>
</evidence>
<organism evidence="8 9">
    <name type="scientific">Galerina marginata (strain CBS 339.88)</name>
    <dbReference type="NCBI Taxonomy" id="685588"/>
    <lineage>
        <taxon>Eukaryota</taxon>
        <taxon>Fungi</taxon>
        <taxon>Dikarya</taxon>
        <taxon>Basidiomycota</taxon>
        <taxon>Agaricomycotina</taxon>
        <taxon>Agaricomycetes</taxon>
        <taxon>Agaricomycetidae</taxon>
        <taxon>Agaricales</taxon>
        <taxon>Agaricineae</taxon>
        <taxon>Strophariaceae</taxon>
        <taxon>Galerina</taxon>
    </lineage>
</organism>
<evidence type="ECO:0000256" key="2">
    <source>
        <dbReference type="ARBA" id="ARBA00010617"/>
    </source>
</evidence>
<keyword evidence="7" id="KW-0503">Monooxygenase</keyword>
<evidence type="ECO:0000313" key="8">
    <source>
        <dbReference type="EMBL" id="KDR68413.1"/>
    </source>
</evidence>
<dbReference type="STRING" id="685588.A0A067SNS8"/>
<dbReference type="SUPFAM" id="SSF48264">
    <property type="entry name" value="Cytochrome P450"/>
    <property type="match status" value="1"/>
</dbReference>
<evidence type="ECO:0000256" key="6">
    <source>
        <dbReference type="PIRSR" id="PIRSR602401-1"/>
    </source>
</evidence>
<dbReference type="HOGENOM" id="CLU_022195_0_2_1"/>
<dbReference type="CDD" id="cd11041">
    <property type="entry name" value="CYP503A1-like"/>
    <property type="match status" value="1"/>
</dbReference>
<comment type="similarity">
    <text evidence="2 7">Belongs to the cytochrome P450 family.</text>
</comment>
<dbReference type="EMBL" id="KL142408">
    <property type="protein sequence ID" value="KDR68413.1"/>
    <property type="molecule type" value="Genomic_DNA"/>
</dbReference>